<keyword evidence="1" id="KW-0472">Membrane</keyword>
<feature type="transmembrane region" description="Helical" evidence="1">
    <location>
        <begin position="205"/>
        <end position="226"/>
    </location>
</feature>
<proteinExistence type="predicted"/>
<evidence type="ECO:0000313" key="3">
    <source>
        <dbReference type="Proteomes" id="UP000266426"/>
    </source>
</evidence>
<comment type="caution">
    <text evidence="2">The sequence shown here is derived from an EMBL/GenBank/DDBJ whole genome shotgun (WGS) entry which is preliminary data.</text>
</comment>
<feature type="transmembrane region" description="Helical" evidence="1">
    <location>
        <begin position="170"/>
        <end position="193"/>
    </location>
</feature>
<accession>A0A3A4RF73</accession>
<organism evidence="2 3">
    <name type="scientific">Candidatus Auribacter fodinae</name>
    <dbReference type="NCBI Taxonomy" id="2093366"/>
    <lineage>
        <taxon>Bacteria</taxon>
        <taxon>Pseudomonadati</taxon>
        <taxon>Candidatus Auribacterota</taxon>
        <taxon>Candidatus Auribacteria</taxon>
        <taxon>Candidatus Auribacterales</taxon>
        <taxon>Candidatus Auribacteraceae</taxon>
        <taxon>Candidatus Auribacter</taxon>
    </lineage>
</organism>
<keyword evidence="1" id="KW-0812">Transmembrane</keyword>
<evidence type="ECO:0000256" key="1">
    <source>
        <dbReference type="SAM" id="Phobius"/>
    </source>
</evidence>
<dbReference type="Proteomes" id="UP000266426">
    <property type="component" value="Unassembled WGS sequence"/>
</dbReference>
<feature type="transmembrane region" description="Helical" evidence="1">
    <location>
        <begin position="321"/>
        <end position="339"/>
    </location>
</feature>
<reference evidence="2 3" key="1">
    <citation type="journal article" date="2017" name="ISME J.">
        <title>Energy and carbon metabolisms in a deep terrestrial subsurface fluid microbial community.</title>
        <authorList>
            <person name="Momper L."/>
            <person name="Jungbluth S.P."/>
            <person name="Lee M.D."/>
            <person name="Amend J.P."/>
        </authorList>
    </citation>
    <scope>NUCLEOTIDE SEQUENCE [LARGE SCALE GENOMIC DNA]</scope>
    <source>
        <strain evidence="2">SURF_26</strain>
    </source>
</reference>
<feature type="transmembrane region" description="Helical" evidence="1">
    <location>
        <begin position="127"/>
        <end position="158"/>
    </location>
</feature>
<feature type="transmembrane region" description="Helical" evidence="1">
    <location>
        <begin position="294"/>
        <end position="315"/>
    </location>
</feature>
<evidence type="ECO:0008006" key="4">
    <source>
        <dbReference type="Google" id="ProtNLM"/>
    </source>
</evidence>
<dbReference type="EMBL" id="QZJZ01000017">
    <property type="protein sequence ID" value="RJP61038.1"/>
    <property type="molecule type" value="Genomic_DNA"/>
</dbReference>
<evidence type="ECO:0000313" key="2">
    <source>
        <dbReference type="EMBL" id="RJP61038.1"/>
    </source>
</evidence>
<sequence length="496" mass="57146">MIRDASKKIEYGWRWLTACGAGLLVIANIVLIWQYTFIPFQDHPSHLLREKVVLHYDNPRYDFSSHFDLNIKPVPNILSDICVVLLGYIVPLHTASKIFYSLYIVLFPLAYLWFLRGISKEKSAYALLAVFFTYSYYACMGNENFLLSLILFFFLWGIVVRNELIQSVRWQWLIFVFAVLLYFAHMFTFYIALVSMPFYCFVRYGLRRCLIVFCHFILPVVLFFVWQSHEGGTVGLKEGGFKQMLITRQKLEVLISSFSPYLNCNSSRIMYGAGGALLVLVAAGMRFRDKTVSAGSITFLVIFLHLFFPTTFMFYGPDQRAVFLAVLFGGILIPSAGWIRMTFVTALIAGSAVSFSINRGYFRDTNAEMRPIVAALSKIPPARSVLPVVFPPYVWNFFSHRIFEYYHILSGGMNPYHFFTSSNIVKYKTEQESLSLFNTDPSYYPPELLKRYDVVTVIGDTRDTAVRNFIGYLRERGFGRVEVRSATVNAFSMREK</sequence>
<feature type="transmembrane region" description="Helical" evidence="1">
    <location>
        <begin position="98"/>
        <end position="115"/>
    </location>
</feature>
<keyword evidence="1" id="KW-1133">Transmembrane helix</keyword>
<name>A0A3A4RF73_9BACT</name>
<feature type="transmembrane region" description="Helical" evidence="1">
    <location>
        <begin position="12"/>
        <end position="35"/>
    </location>
</feature>
<gene>
    <name evidence="2" type="ORF">C4541_02910</name>
</gene>
<protein>
    <recommendedName>
        <fullName evidence="4">Glycosyltransferase RgtA/B/C/D-like domain-containing protein</fullName>
    </recommendedName>
</protein>
<dbReference type="AlphaFoldDB" id="A0A3A4RF73"/>
<feature type="transmembrane region" description="Helical" evidence="1">
    <location>
        <begin position="269"/>
        <end position="287"/>
    </location>
</feature>